<dbReference type="InterPro" id="IPR017972">
    <property type="entry name" value="Cyt_P450_CS"/>
</dbReference>
<organism evidence="14 15">
    <name type="scientific">Theobroma cacao</name>
    <name type="common">Cacao</name>
    <name type="synonym">Cocoa</name>
    <dbReference type="NCBI Taxonomy" id="3641"/>
    <lineage>
        <taxon>Eukaryota</taxon>
        <taxon>Viridiplantae</taxon>
        <taxon>Streptophyta</taxon>
        <taxon>Embryophyta</taxon>
        <taxon>Tracheophyta</taxon>
        <taxon>Spermatophyta</taxon>
        <taxon>Magnoliopsida</taxon>
        <taxon>eudicotyledons</taxon>
        <taxon>Gunneridae</taxon>
        <taxon>Pentapetalae</taxon>
        <taxon>rosids</taxon>
        <taxon>malvids</taxon>
        <taxon>Malvales</taxon>
        <taxon>Malvaceae</taxon>
        <taxon>Byttnerioideae</taxon>
        <taxon>Theobroma</taxon>
    </lineage>
</organism>
<feature type="binding site" description="axial binding residue" evidence="12">
    <location>
        <position position="592"/>
    </location>
    <ligand>
        <name>heme</name>
        <dbReference type="ChEBI" id="CHEBI:30413"/>
    </ligand>
    <ligandPart>
        <name>Fe</name>
        <dbReference type="ChEBI" id="CHEBI:18248"/>
    </ligandPart>
</feature>
<comment type="cofactor">
    <cofactor evidence="1 12">
        <name>heme</name>
        <dbReference type="ChEBI" id="CHEBI:30413"/>
    </cofactor>
</comment>
<dbReference type="Gene3D" id="1.10.630.10">
    <property type="entry name" value="Cytochrome P450"/>
    <property type="match status" value="2"/>
</dbReference>
<evidence type="ECO:0000256" key="7">
    <source>
        <dbReference type="ARBA" id="ARBA00022989"/>
    </source>
</evidence>
<dbReference type="CDD" id="cd11072">
    <property type="entry name" value="CYP71-like"/>
    <property type="match status" value="1"/>
</dbReference>
<keyword evidence="10 13" id="KW-0503">Monooxygenase</keyword>
<dbReference type="InterPro" id="IPR002401">
    <property type="entry name" value="Cyt_P450_E_grp-I"/>
</dbReference>
<evidence type="ECO:0000256" key="1">
    <source>
        <dbReference type="ARBA" id="ARBA00001971"/>
    </source>
</evidence>
<keyword evidence="5" id="KW-0812">Transmembrane</keyword>
<dbReference type="GO" id="GO:0016491">
    <property type="term" value="F:oxidoreductase activity"/>
    <property type="evidence" value="ECO:0000318"/>
    <property type="project" value="GO_Central"/>
</dbReference>
<comment type="similarity">
    <text evidence="3 13">Belongs to the cytochrome P450 family.</text>
</comment>
<proteinExistence type="inferred from homology"/>
<accession>S1S3Z3</accession>
<keyword evidence="7" id="KW-1133">Transmembrane helix</keyword>
<dbReference type="PANTHER" id="PTHR47953">
    <property type="entry name" value="OS08G0105600 PROTEIN"/>
    <property type="match status" value="1"/>
</dbReference>
<dbReference type="InterPro" id="IPR036396">
    <property type="entry name" value="Cyt_P450_sf"/>
</dbReference>
<dbReference type="InterPro" id="IPR052306">
    <property type="entry name" value="CYP450_71D"/>
</dbReference>
<keyword evidence="9 12" id="KW-0408">Iron</keyword>
<dbReference type="GO" id="GO:0004497">
    <property type="term" value="F:monooxygenase activity"/>
    <property type="evidence" value="ECO:0007669"/>
    <property type="project" value="UniProtKB-KW"/>
</dbReference>
<dbReference type="SUPFAM" id="SSF48264">
    <property type="entry name" value="Cytochrome P450"/>
    <property type="match status" value="2"/>
</dbReference>
<dbReference type="Pfam" id="PF00067">
    <property type="entry name" value="p450"/>
    <property type="match status" value="2"/>
</dbReference>
<evidence type="ECO:0000256" key="6">
    <source>
        <dbReference type="ARBA" id="ARBA00022723"/>
    </source>
</evidence>
<protein>
    <submittedName>
        <fullName evidence="14">Cytochrome P450 71D10, putative</fullName>
    </submittedName>
</protein>
<evidence type="ECO:0000256" key="11">
    <source>
        <dbReference type="ARBA" id="ARBA00023136"/>
    </source>
</evidence>
<keyword evidence="11" id="KW-0472">Membrane</keyword>
<dbReference type="InterPro" id="IPR001128">
    <property type="entry name" value="Cyt_P450"/>
</dbReference>
<evidence type="ECO:0000256" key="13">
    <source>
        <dbReference type="RuleBase" id="RU000461"/>
    </source>
</evidence>
<dbReference type="AlphaFoldDB" id="S1S3Z3"/>
<dbReference type="InParanoid" id="S1S3Z3"/>
<dbReference type="EMBL" id="KE133167">
    <property type="protein sequence ID" value="EOY20406.1"/>
    <property type="molecule type" value="Genomic_DNA"/>
</dbReference>
<keyword evidence="6 12" id="KW-0479">Metal-binding</keyword>
<reference evidence="14 15" key="1">
    <citation type="journal article" date="2013" name="Genome Biol.">
        <title>The genome sequence of the most widely cultivated cacao type and its use to identify candidate genes regulating pod color.</title>
        <authorList>
            <person name="Motamayor J.C."/>
            <person name="Mockaitis K."/>
            <person name="Schmutz J."/>
            <person name="Haiminen N."/>
            <person name="Iii D.L."/>
            <person name="Cornejo O."/>
            <person name="Findley S.D."/>
            <person name="Zheng P."/>
            <person name="Utro F."/>
            <person name="Royaert S."/>
            <person name="Saski C."/>
            <person name="Jenkins J."/>
            <person name="Podicheti R."/>
            <person name="Zhao M."/>
            <person name="Scheffler B.E."/>
            <person name="Stack J.C."/>
            <person name="Feltus F.A."/>
            <person name="Mustiga G.M."/>
            <person name="Amores F."/>
            <person name="Phillips W."/>
            <person name="Marelli J.P."/>
            <person name="May G.D."/>
            <person name="Shapiro H."/>
            <person name="Ma J."/>
            <person name="Bustamante C.D."/>
            <person name="Schnell R.J."/>
            <person name="Main D."/>
            <person name="Gilbert D."/>
            <person name="Parida L."/>
            <person name="Kuhn D.N."/>
        </authorList>
    </citation>
    <scope>NUCLEOTIDE SEQUENCE [LARGE SCALE GENOMIC DNA]</scope>
    <source>
        <strain evidence="15">cv. Matina 1-6</strain>
    </source>
</reference>
<dbReference type="FunFam" id="1.10.630.10:FF:000008">
    <property type="entry name" value="Cytochrome P450 71D8"/>
    <property type="match status" value="1"/>
</dbReference>
<dbReference type="HOGENOM" id="CLU_001570_4_1_1"/>
<keyword evidence="15" id="KW-1185">Reference proteome</keyword>
<evidence type="ECO:0000313" key="14">
    <source>
        <dbReference type="EMBL" id="EOY20406.1"/>
    </source>
</evidence>
<dbReference type="PANTHER" id="PTHR47953:SF19">
    <property type="entry name" value="OS06G0641600 PROTEIN"/>
    <property type="match status" value="1"/>
</dbReference>
<dbReference type="PROSITE" id="PS00086">
    <property type="entry name" value="CYTOCHROME_P450"/>
    <property type="match status" value="2"/>
</dbReference>
<evidence type="ECO:0000313" key="15">
    <source>
        <dbReference type="Proteomes" id="UP000026915"/>
    </source>
</evidence>
<evidence type="ECO:0000256" key="5">
    <source>
        <dbReference type="ARBA" id="ARBA00022692"/>
    </source>
</evidence>
<evidence type="ECO:0000256" key="8">
    <source>
        <dbReference type="ARBA" id="ARBA00023002"/>
    </source>
</evidence>
<dbReference type="PRINTS" id="PR00463">
    <property type="entry name" value="EP450I"/>
</dbReference>
<dbReference type="GO" id="GO:0016705">
    <property type="term" value="F:oxidoreductase activity, acting on paired donors, with incorporation or reduction of molecular oxygen"/>
    <property type="evidence" value="ECO:0007669"/>
    <property type="project" value="InterPro"/>
</dbReference>
<dbReference type="Proteomes" id="UP000026915">
    <property type="component" value="Unassembled WGS sequence"/>
</dbReference>
<dbReference type="PRINTS" id="PR00385">
    <property type="entry name" value="P450"/>
</dbReference>
<name>S1S3Z3_THECC</name>
<dbReference type="FunFam" id="1.10.630.10:FF:000126">
    <property type="entry name" value="Predicted protein"/>
    <property type="match status" value="1"/>
</dbReference>
<evidence type="ECO:0000256" key="10">
    <source>
        <dbReference type="ARBA" id="ARBA00023033"/>
    </source>
</evidence>
<evidence type="ECO:0000256" key="9">
    <source>
        <dbReference type="ARBA" id="ARBA00023004"/>
    </source>
</evidence>
<dbReference type="GO" id="GO:0005506">
    <property type="term" value="F:iron ion binding"/>
    <property type="evidence" value="ECO:0007669"/>
    <property type="project" value="InterPro"/>
</dbReference>
<sequence>MSEMLKNPRVLRKAQDEVRQAFHGKGDVDEASIHELKYLASVIKETLRLHPSLPLLLPRESRENCEIMGYQVPAKTKVIINAWAIGRDPKYWNEPETFYPERFLNTSTDFKGKNFEYIPFGAGRRMCPGILFALPNIELPLAKLLYHFDWKLPSGMRHENLDMTETFVVKVVKRVTASDRNIKLPPGPWKLPFIGNLHQLVGSLPHRILRDLANQHGPLMHLQLGEISTIVVSSPAIAKDVLITHGIVFAQRPQLLSMSIITYDFRDIGMAPYGNYWRQVRKICTVELLTAKQVQSFHSIRQEEVSALVKSISSNEGSQINLSDKIFSLTYGITSRAAFGNKCKDQETFSSTLREEVKLISGFSIADMYPSFRVLQLISGMRQKLGTLHQKSDTILQGIIDEHRERMERGKISEGEAKEDLVTVLLRIQLLDDLEFPLTDNNIKAVIWDIFSGGSETSSTIVDWAMSEMLKNPRVLRKAQDEVRQVFHGKGDVDEASIHELKYLASVIKETLRLHPSLPLLLPRESRENCEIMGYQVPVKTNVIINAWAIGRDPKYWNEPETFYPERFLKTSTDFKGTDLEYIPFGAGRRMCPGIMFALPNIELPLAKLLYHFDWNLPSGMRHENLDMTETFGVTSRRKDDLILIPTTHSHSSAA</sequence>
<dbReference type="GO" id="GO:0016020">
    <property type="term" value="C:membrane"/>
    <property type="evidence" value="ECO:0007669"/>
    <property type="project" value="UniProtKB-SubCell"/>
</dbReference>
<evidence type="ECO:0000256" key="12">
    <source>
        <dbReference type="PIRSR" id="PIRSR602401-1"/>
    </source>
</evidence>
<dbReference type="eggNOG" id="KOG0156">
    <property type="taxonomic scope" value="Eukaryota"/>
</dbReference>
<dbReference type="Gramene" id="EOY20406">
    <property type="protein sequence ID" value="EOY20406"/>
    <property type="gene ID" value="TCM_046310"/>
</dbReference>
<evidence type="ECO:0000256" key="4">
    <source>
        <dbReference type="ARBA" id="ARBA00022617"/>
    </source>
</evidence>
<keyword evidence="8 13" id="KW-0560">Oxidoreductase</keyword>
<evidence type="ECO:0000256" key="2">
    <source>
        <dbReference type="ARBA" id="ARBA00004167"/>
    </source>
</evidence>
<dbReference type="OMA" id="WAIARDK"/>
<comment type="subcellular location">
    <subcellularLocation>
        <location evidence="2">Membrane</location>
        <topology evidence="2">Single-pass membrane protein</topology>
    </subcellularLocation>
</comment>
<keyword evidence="4 12" id="KW-0349">Heme</keyword>
<dbReference type="GO" id="GO:0020037">
    <property type="term" value="F:heme binding"/>
    <property type="evidence" value="ECO:0007669"/>
    <property type="project" value="InterPro"/>
</dbReference>
<gene>
    <name evidence="14" type="ORF">TCM_046310</name>
</gene>
<evidence type="ECO:0000256" key="3">
    <source>
        <dbReference type="ARBA" id="ARBA00010617"/>
    </source>
</evidence>